<dbReference type="EMBL" id="JAHQCR010000074">
    <property type="protein sequence ID" value="MBU9723265.1"/>
    <property type="molecule type" value="Genomic_DNA"/>
</dbReference>
<feature type="compositionally biased region" description="Acidic residues" evidence="6">
    <location>
        <begin position="139"/>
        <end position="171"/>
    </location>
</feature>
<feature type="region of interest" description="Disordered" evidence="6">
    <location>
        <begin position="42"/>
        <end position="171"/>
    </location>
</feature>
<protein>
    <recommendedName>
        <fullName evidence="9">Gram-positive cocci surface proteins LPxTG domain-containing protein</fullName>
    </recommendedName>
</protein>
<evidence type="ECO:0000256" key="5">
    <source>
        <dbReference type="ARBA" id="ARBA00023088"/>
    </source>
</evidence>
<keyword evidence="3" id="KW-0964">Secreted</keyword>
<feature type="chain" id="PRO_5047369506" description="Gram-positive cocci surface proteins LPxTG domain-containing protein" evidence="8">
    <location>
        <begin position="35"/>
        <end position="533"/>
    </location>
</feature>
<keyword evidence="7" id="KW-0472">Membrane</keyword>
<evidence type="ECO:0000256" key="4">
    <source>
        <dbReference type="ARBA" id="ARBA00022729"/>
    </source>
</evidence>
<name>A0ABS6JXZ5_9BACI</name>
<sequence>MKVVRKKIVSFMMASALVVSPLLSTLFIPTKTSAEDIIVNNEEITSEEDHETENEESESLDDLPTSEENAEEVVEEEVSGDEVADEQEAPEEDPIDEESQNEDQAEDSTDVENDSLTDSETGEDGDGSSENNGETPPSTEDDGLTVEEDSDIEENGNDEGTNEEEEDEYDEYYFEDRVIPTTIELNDSTISFAQPLSLDARTLVLVNLDNLMNDEDYKVYESLFVSADDMANMVETDSYLILMLGEEVFYDDDLLEEELDSWFHLSLIIPSSIFSGDEDVLITKKFLESGVSEMEKTKATFQLTITEGTETIHSFDEPILVESLLVSDQEITNLKYHYYQDGYWYDENQNGQSYTGFYWAGEYYDYIDESMFDEDELVIFFGGMVYGSLYHPGIFGLAEEGVLTLGDWTEPENPEDNGDNEENEENPSGDGDDSAGNQPEEDPAVDEEDDTETGETGTNEESGSSGSSGSTNEAATPVNSGSNNNDNGDSTLPNTATNSYNQLLIGSILILVGGVVFFLPKTVKRRQRPYVLS</sequence>
<keyword evidence="11" id="KW-1185">Reference proteome</keyword>
<reference evidence="10 11" key="1">
    <citation type="submission" date="2021-06" db="EMBL/GenBank/DDBJ databases">
        <title>Bacillus sp. RD4P76, an endophyte from a halophyte.</title>
        <authorList>
            <person name="Sun J.-Q."/>
        </authorList>
    </citation>
    <scope>NUCLEOTIDE SEQUENCE [LARGE SCALE GENOMIC DNA]</scope>
    <source>
        <strain evidence="10 11">JCM 17098</strain>
    </source>
</reference>
<keyword evidence="4 8" id="KW-0732">Signal</keyword>
<dbReference type="Pfam" id="PF00746">
    <property type="entry name" value="Gram_pos_anchor"/>
    <property type="match status" value="1"/>
</dbReference>
<evidence type="ECO:0000256" key="7">
    <source>
        <dbReference type="SAM" id="Phobius"/>
    </source>
</evidence>
<keyword evidence="2" id="KW-0134">Cell wall</keyword>
<evidence type="ECO:0000256" key="1">
    <source>
        <dbReference type="ARBA" id="ARBA00004168"/>
    </source>
</evidence>
<feature type="compositionally biased region" description="Acidic residues" evidence="6">
    <location>
        <begin position="44"/>
        <end position="127"/>
    </location>
</feature>
<feature type="domain" description="Gram-positive cocci surface proteins LPxTG" evidence="9">
    <location>
        <begin position="486"/>
        <end position="526"/>
    </location>
</feature>
<feature type="signal peptide" evidence="8">
    <location>
        <begin position="1"/>
        <end position="34"/>
    </location>
</feature>
<dbReference type="Proteomes" id="UP000790580">
    <property type="component" value="Unassembled WGS sequence"/>
</dbReference>
<evidence type="ECO:0000256" key="2">
    <source>
        <dbReference type="ARBA" id="ARBA00022512"/>
    </source>
</evidence>
<feature type="compositionally biased region" description="Acidic residues" evidence="6">
    <location>
        <begin position="409"/>
        <end position="453"/>
    </location>
</feature>
<dbReference type="InterPro" id="IPR019931">
    <property type="entry name" value="LPXTG_anchor"/>
</dbReference>
<keyword evidence="7" id="KW-1133">Transmembrane helix</keyword>
<evidence type="ECO:0000256" key="3">
    <source>
        <dbReference type="ARBA" id="ARBA00022525"/>
    </source>
</evidence>
<evidence type="ECO:0000259" key="9">
    <source>
        <dbReference type="Pfam" id="PF00746"/>
    </source>
</evidence>
<comment type="caution">
    <text evidence="10">The sequence shown here is derived from an EMBL/GenBank/DDBJ whole genome shotgun (WGS) entry which is preliminary data.</text>
</comment>
<comment type="subcellular location">
    <subcellularLocation>
        <location evidence="1">Secreted</location>
        <location evidence="1">Cell wall</location>
        <topology evidence="1">Peptidoglycan-anchor</topology>
    </subcellularLocation>
</comment>
<gene>
    <name evidence="10" type="ORF">KS407_17755</name>
</gene>
<evidence type="ECO:0000313" key="10">
    <source>
        <dbReference type="EMBL" id="MBU9723265.1"/>
    </source>
</evidence>
<evidence type="ECO:0000256" key="6">
    <source>
        <dbReference type="SAM" id="MobiDB-lite"/>
    </source>
</evidence>
<evidence type="ECO:0000313" key="11">
    <source>
        <dbReference type="Proteomes" id="UP000790580"/>
    </source>
</evidence>
<organism evidence="10 11">
    <name type="scientific">Evansella alkalicola</name>
    <dbReference type="NCBI Taxonomy" id="745819"/>
    <lineage>
        <taxon>Bacteria</taxon>
        <taxon>Bacillati</taxon>
        <taxon>Bacillota</taxon>
        <taxon>Bacilli</taxon>
        <taxon>Bacillales</taxon>
        <taxon>Bacillaceae</taxon>
        <taxon>Evansella</taxon>
    </lineage>
</organism>
<dbReference type="RefSeq" id="WP_088076780.1">
    <property type="nucleotide sequence ID" value="NZ_JAHQCR010000074.1"/>
</dbReference>
<keyword evidence="5" id="KW-0572">Peptidoglycan-anchor</keyword>
<keyword evidence="7" id="KW-0812">Transmembrane</keyword>
<accession>A0ABS6JXZ5</accession>
<feature type="compositionally biased region" description="Polar residues" evidence="6">
    <location>
        <begin position="128"/>
        <end position="138"/>
    </location>
</feature>
<feature type="region of interest" description="Disordered" evidence="6">
    <location>
        <begin position="407"/>
        <end position="494"/>
    </location>
</feature>
<feature type="compositionally biased region" description="Low complexity" evidence="6">
    <location>
        <begin position="454"/>
        <end position="490"/>
    </location>
</feature>
<proteinExistence type="predicted"/>
<evidence type="ECO:0000256" key="8">
    <source>
        <dbReference type="SAM" id="SignalP"/>
    </source>
</evidence>
<feature type="transmembrane region" description="Helical" evidence="7">
    <location>
        <begin position="500"/>
        <end position="519"/>
    </location>
</feature>